<keyword evidence="4" id="KW-0813">Transport</keyword>
<evidence type="ECO:0000256" key="8">
    <source>
        <dbReference type="ARBA" id="ARBA00022824"/>
    </source>
</evidence>
<dbReference type="EMBL" id="AUWU02000008">
    <property type="protein sequence ID" value="KAH0570161.1"/>
    <property type="molecule type" value="Genomic_DNA"/>
</dbReference>
<dbReference type="Proteomes" id="UP000018208">
    <property type="component" value="Unassembled WGS sequence"/>
</dbReference>
<evidence type="ECO:0000256" key="1">
    <source>
        <dbReference type="ARBA" id="ARBA00004115"/>
    </source>
</evidence>
<dbReference type="GO" id="GO:0006816">
    <property type="term" value="P:calcium ion transport"/>
    <property type="evidence" value="ECO:0007669"/>
    <property type="project" value="UniProtKB-KW"/>
</dbReference>
<name>V6LE90_9EUKA</name>
<evidence type="ECO:0000256" key="9">
    <source>
        <dbReference type="ARBA" id="ARBA00022837"/>
    </source>
</evidence>
<dbReference type="OrthoDB" id="20303at2759"/>
<keyword evidence="11" id="KW-0406">Ion transport</keyword>
<reference evidence="16" key="2">
    <citation type="submission" date="2020-12" db="EMBL/GenBank/DDBJ databases">
        <title>New Spironucleus salmonicida genome in near-complete chromosomes.</title>
        <authorList>
            <person name="Xu F."/>
            <person name="Kurt Z."/>
            <person name="Jimenez-Gonzalez A."/>
            <person name="Astvaldsson A."/>
            <person name="Andersson J.O."/>
            <person name="Svard S.G."/>
        </authorList>
    </citation>
    <scope>NUCLEOTIDE SEQUENCE</scope>
    <source>
        <strain evidence="16">ATCC 50377</strain>
    </source>
</reference>
<organism evidence="15">
    <name type="scientific">Spironucleus salmonicida</name>
    <dbReference type="NCBI Taxonomy" id="348837"/>
    <lineage>
        <taxon>Eukaryota</taxon>
        <taxon>Metamonada</taxon>
        <taxon>Diplomonadida</taxon>
        <taxon>Hexamitidae</taxon>
        <taxon>Hexamitinae</taxon>
        <taxon>Spironucleus</taxon>
    </lineage>
</organism>
<gene>
    <name evidence="15" type="ORF">SS50377_17589</name>
    <name evidence="16" type="ORF">SS50377_28136</name>
</gene>
<sequence>MLILLQLSPVYLQDIDILVFNQNEKTKSRRGEYYPQLKTSFGSPKISQAVCKNNGFDGESIIWKCKSKDLLEGQKFKSAQVSCEGWNGPGDKQIVPGSCQLNYVIKQSYNRRQPEDQYEYQNQYGSNNTSLYTLLSLVIVALIFYIAYTKIVNACKHFRFNRPIIINDPVEYVIINNRRRRIYQNKMHYIPDNQFEYVYVDNKKVKILKETYEEVYARTNVR</sequence>
<feature type="transmembrane region" description="Helical" evidence="14">
    <location>
        <begin position="131"/>
        <end position="152"/>
    </location>
</feature>
<dbReference type="AlphaFoldDB" id="V6LE90"/>
<evidence type="ECO:0000256" key="14">
    <source>
        <dbReference type="SAM" id="Phobius"/>
    </source>
</evidence>
<keyword evidence="7" id="KW-0732">Signal</keyword>
<keyword evidence="6 14" id="KW-0812">Transmembrane</keyword>
<comment type="subcellular location">
    <subcellularLocation>
        <location evidence="1">Endoplasmic reticulum membrane</location>
        <topology evidence="1">Single-pass type I membrane protein</topology>
    </subcellularLocation>
</comment>
<keyword evidence="10 14" id="KW-1133">Transmembrane helix</keyword>
<dbReference type="EMBL" id="KI546154">
    <property type="protein sequence ID" value="EST42820.1"/>
    <property type="molecule type" value="Genomic_DNA"/>
</dbReference>
<protein>
    <recommendedName>
        <fullName evidence="3">Store-operated calcium entry-associated regulatory factor</fullName>
    </recommendedName>
    <alternativeName>
        <fullName evidence="13">Transmembrane protein 66</fullName>
    </alternativeName>
</protein>
<dbReference type="InterPro" id="IPR009567">
    <property type="entry name" value="SARAF"/>
</dbReference>
<keyword evidence="12 14" id="KW-0472">Membrane</keyword>
<evidence type="ECO:0000313" key="16">
    <source>
        <dbReference type="EMBL" id="KAH0570161.1"/>
    </source>
</evidence>
<dbReference type="Pfam" id="PF06682">
    <property type="entry name" value="SARAF"/>
    <property type="match status" value="1"/>
</dbReference>
<evidence type="ECO:0000256" key="12">
    <source>
        <dbReference type="ARBA" id="ARBA00023136"/>
    </source>
</evidence>
<evidence type="ECO:0000256" key="13">
    <source>
        <dbReference type="ARBA" id="ARBA00031116"/>
    </source>
</evidence>
<evidence type="ECO:0000256" key="11">
    <source>
        <dbReference type="ARBA" id="ARBA00023065"/>
    </source>
</evidence>
<reference evidence="15 16" key="1">
    <citation type="journal article" date="2014" name="PLoS Genet.">
        <title>The Genome of Spironucleus salmonicida Highlights a Fish Pathogen Adapted to Fluctuating Environments.</title>
        <authorList>
            <person name="Xu F."/>
            <person name="Jerlstrom-Hultqvist J."/>
            <person name="Einarsson E."/>
            <person name="Astvaldsson A."/>
            <person name="Svard S.G."/>
            <person name="Andersson J.O."/>
        </authorList>
    </citation>
    <scope>NUCLEOTIDE SEQUENCE</scope>
    <source>
        <strain evidence="16">ATCC 50377</strain>
    </source>
</reference>
<comment type="similarity">
    <text evidence="2">Belongs to the SARAF family.</text>
</comment>
<evidence type="ECO:0000256" key="2">
    <source>
        <dbReference type="ARBA" id="ARBA00006833"/>
    </source>
</evidence>
<evidence type="ECO:0000313" key="17">
    <source>
        <dbReference type="Proteomes" id="UP000018208"/>
    </source>
</evidence>
<evidence type="ECO:0000313" key="15">
    <source>
        <dbReference type="EMBL" id="EST42820.1"/>
    </source>
</evidence>
<accession>V6LE90</accession>
<evidence type="ECO:0000256" key="6">
    <source>
        <dbReference type="ARBA" id="ARBA00022692"/>
    </source>
</evidence>
<dbReference type="VEuPathDB" id="GiardiaDB:SS50377_28136"/>
<evidence type="ECO:0000256" key="5">
    <source>
        <dbReference type="ARBA" id="ARBA00022568"/>
    </source>
</evidence>
<keyword evidence="9" id="KW-0106">Calcium</keyword>
<dbReference type="PANTHER" id="PTHR15929:SF0">
    <property type="entry name" value="STORE-OPERATED CALCIUM ENTRY-ASSOCIATED REGULATORY FACTOR"/>
    <property type="match status" value="1"/>
</dbReference>
<dbReference type="GO" id="GO:2001256">
    <property type="term" value="P:regulation of store-operated calcium entry"/>
    <property type="evidence" value="ECO:0007669"/>
    <property type="project" value="InterPro"/>
</dbReference>
<evidence type="ECO:0000256" key="7">
    <source>
        <dbReference type="ARBA" id="ARBA00022729"/>
    </source>
</evidence>
<proteinExistence type="inferred from homology"/>
<evidence type="ECO:0000256" key="3">
    <source>
        <dbReference type="ARBA" id="ARBA00016584"/>
    </source>
</evidence>
<keyword evidence="5" id="KW-0109">Calcium transport</keyword>
<dbReference type="GO" id="GO:0005789">
    <property type="term" value="C:endoplasmic reticulum membrane"/>
    <property type="evidence" value="ECO:0007669"/>
    <property type="project" value="UniProtKB-SubCell"/>
</dbReference>
<keyword evidence="8" id="KW-0256">Endoplasmic reticulum</keyword>
<keyword evidence="17" id="KW-1185">Reference proteome</keyword>
<evidence type="ECO:0000256" key="4">
    <source>
        <dbReference type="ARBA" id="ARBA00022448"/>
    </source>
</evidence>
<evidence type="ECO:0000256" key="10">
    <source>
        <dbReference type="ARBA" id="ARBA00022989"/>
    </source>
</evidence>
<dbReference type="PANTHER" id="PTHR15929">
    <property type="entry name" value="STORE-OPERATED CALCIUM ENTRY-ASSOCIATED REGULATORY FACTOR"/>
    <property type="match status" value="1"/>
</dbReference>